<dbReference type="EMBL" id="CAJOBS010000757">
    <property type="protein sequence ID" value="CAF4637536.1"/>
    <property type="molecule type" value="Genomic_DNA"/>
</dbReference>
<dbReference type="InterPro" id="IPR014492">
    <property type="entry name" value="PolyA_polymerase"/>
</dbReference>
<dbReference type="Proteomes" id="UP000663865">
    <property type="component" value="Unassembled WGS sequence"/>
</dbReference>
<protein>
    <recommendedName>
        <fullName evidence="12">Poly(A) polymerase</fullName>
        <ecNumber evidence="12">2.7.7.19</ecNumber>
    </recommendedName>
</protein>
<dbReference type="GO" id="GO:0046872">
    <property type="term" value="F:metal ion binding"/>
    <property type="evidence" value="ECO:0007669"/>
    <property type="project" value="UniProtKB-KW"/>
</dbReference>
<feature type="compositionally biased region" description="Low complexity" evidence="15">
    <location>
        <begin position="459"/>
        <end position="468"/>
    </location>
</feature>
<evidence type="ECO:0000256" key="14">
    <source>
        <dbReference type="PIRSR" id="PIRSR018425-2"/>
    </source>
</evidence>
<comment type="similarity">
    <text evidence="3 12">Belongs to the poly(A) polymerase family.</text>
</comment>
<feature type="binding site" evidence="14">
    <location>
        <position position="193"/>
    </location>
    <ligand>
        <name>Mg(2+)</name>
        <dbReference type="ChEBI" id="CHEBI:18420"/>
        <label>2</label>
        <note>catalytic</note>
    </ligand>
</feature>
<feature type="binding site" evidence="13">
    <location>
        <begin position="126"/>
        <end position="128"/>
    </location>
    <ligand>
        <name>ATP</name>
        <dbReference type="ChEBI" id="CHEBI:30616"/>
    </ligand>
</feature>
<feature type="domain" description="Poly(A) polymerase RNA-binding" evidence="16">
    <location>
        <begin position="393"/>
        <end position="564"/>
    </location>
</feature>
<gene>
    <name evidence="19" type="ORF">KIK155_LOCUS24471</name>
    <name evidence="20" type="ORF">TOA249_LOCUS13033</name>
</gene>
<dbReference type="InterPro" id="IPR011068">
    <property type="entry name" value="NuclTrfase_I-like_C"/>
</dbReference>
<evidence type="ECO:0000256" key="5">
    <source>
        <dbReference type="ARBA" id="ARBA00022679"/>
    </source>
</evidence>
<comment type="function">
    <text evidence="12">Polymerase that creates the 3'-poly(A) tail of mRNA's.</text>
</comment>
<dbReference type="InterPro" id="IPR043519">
    <property type="entry name" value="NT_sf"/>
</dbReference>
<dbReference type="FunFam" id="3.30.460.10:FF:000002">
    <property type="entry name" value="Poly(A) polymerase alpha, putative"/>
    <property type="match status" value="1"/>
</dbReference>
<evidence type="ECO:0000256" key="15">
    <source>
        <dbReference type="SAM" id="MobiDB-lite"/>
    </source>
</evidence>
<feature type="compositionally biased region" description="Polar residues" evidence="15">
    <location>
        <begin position="470"/>
        <end position="482"/>
    </location>
</feature>
<name>A0A821EH73_9BILA</name>
<dbReference type="GO" id="GO:1990817">
    <property type="term" value="F:poly(A) RNA polymerase activity"/>
    <property type="evidence" value="ECO:0007669"/>
    <property type="project" value="UniProtKB-UniRule"/>
</dbReference>
<dbReference type="Proteomes" id="UP000663838">
    <property type="component" value="Unassembled WGS sequence"/>
</dbReference>
<evidence type="ECO:0000313" key="20">
    <source>
        <dbReference type="EMBL" id="CAF4637536.1"/>
    </source>
</evidence>
<dbReference type="Pfam" id="PF20750">
    <property type="entry name" value="PAP_NTPase"/>
    <property type="match status" value="1"/>
</dbReference>
<feature type="binding site" evidence="14">
    <location>
        <position position="139"/>
    </location>
    <ligand>
        <name>Mg(2+)</name>
        <dbReference type="ChEBI" id="CHEBI:18420"/>
        <label>2</label>
        <note>catalytic</note>
    </ligand>
</feature>
<sequence length="643" mass="72644">MSAVVTIRQTTATTMNTNNNNNNTTTNKNSNDNHNNNNSQTTVRSYGITQPISTKTPDPSDITATKSLEDTLRSYDYFESSEELSHRVQVMAKLNVLVREWIRNVSLSKNVPPEITDSVGGRVHTFGSYRLGVHSKGGDIDTLLIAPRHIDRTDFFTTFAEHLRRQPEVRDLRAIEEAYVPVIKLTFDGIELDMLFARLALPTIPDNLDLKDDKILHNLDHRCARSLNGCRVTDELLDLVPNRETFKSTLRAIKLWAKKNGLYSNALGFFGGVTWSMLVARICQLYPNAVAATLVHKFFRVYSDWEWPTPVLLKPVNDCRYGFPVWDPMTNPSDRYHLMPIITPAYPQQNSTHNVTQSTQKLIVKEIKRGLEIVNDVMTSKSEWKQLFIGTPFFQRYKHYIILLLSASDQNQFLEWSGLVEAKIRILIGNLERNSYIDIAHVSSDKYTPDECVVDQLQQTTKTSTETESVNRTNGNNSPESLSTNSTQQSSPPSNTPTTASTFSGMWVVGLQFKNVNKVQLDLTEEIRLFTNVVYKAAANSNMNRENLNLDARYMRRRDLHTVLPKHAVLTAASSPRLSKAMSLDDKLDSKSSTQLKLPRLNSTSSDSVVIVDSDLEPKIKRQKLEDANESSTKTLEPTLGSL</sequence>
<keyword evidence="8 12" id="KW-0067">ATP-binding</keyword>
<feature type="binding site" evidence="14">
    <location>
        <position position="141"/>
    </location>
    <ligand>
        <name>Mg(2+)</name>
        <dbReference type="ChEBI" id="CHEBI:18420"/>
        <label>1</label>
        <note>catalytic</note>
    </ligand>
</feature>
<evidence type="ECO:0000256" key="8">
    <source>
        <dbReference type="ARBA" id="ARBA00022840"/>
    </source>
</evidence>
<accession>A0A821EH73</accession>
<feature type="domain" description="Poly(A) polymerase central" evidence="17">
    <location>
        <begin position="245"/>
        <end position="388"/>
    </location>
</feature>
<dbReference type="SUPFAM" id="SSF55003">
    <property type="entry name" value="PAP/Archaeal CCA-adding enzyme, C-terminal domain"/>
    <property type="match status" value="1"/>
</dbReference>
<dbReference type="Gene3D" id="3.30.460.10">
    <property type="entry name" value="Beta Polymerase, domain 2"/>
    <property type="match status" value="1"/>
</dbReference>
<feature type="binding site" evidence="13">
    <location>
        <begin position="139"/>
        <end position="141"/>
    </location>
    <ligand>
        <name>ATP</name>
        <dbReference type="ChEBI" id="CHEBI:30616"/>
    </ligand>
</feature>
<dbReference type="InterPro" id="IPR048840">
    <property type="entry name" value="PolA_pol_NTPase"/>
</dbReference>
<feature type="binding site" evidence="13">
    <location>
        <position position="193"/>
    </location>
    <ligand>
        <name>ATP</name>
        <dbReference type="ChEBI" id="CHEBI:30616"/>
    </ligand>
</feature>
<proteinExistence type="inferred from homology"/>
<comment type="cofactor">
    <cofactor evidence="14">
        <name>Mg(2+)</name>
        <dbReference type="ChEBI" id="CHEBI:18420"/>
    </cofactor>
    <text evidence="14">Binds 2 magnesium ions. Also active with manganese.</text>
</comment>
<evidence type="ECO:0000256" key="1">
    <source>
        <dbReference type="ARBA" id="ARBA00001936"/>
    </source>
</evidence>
<feature type="binding site" evidence="13">
    <location>
        <begin position="272"/>
        <end position="273"/>
    </location>
    <ligand>
        <name>ATP</name>
        <dbReference type="ChEBI" id="CHEBI:30616"/>
    </ligand>
</feature>
<evidence type="ECO:0000256" key="6">
    <source>
        <dbReference type="ARBA" id="ARBA00022723"/>
    </source>
</evidence>
<evidence type="ECO:0000313" key="21">
    <source>
        <dbReference type="Proteomes" id="UP000663838"/>
    </source>
</evidence>
<evidence type="ECO:0000256" key="11">
    <source>
        <dbReference type="ARBA" id="ARBA00048830"/>
    </source>
</evidence>
<dbReference type="EMBL" id="CAJNYV010004354">
    <property type="protein sequence ID" value="CAF3667933.1"/>
    <property type="molecule type" value="Genomic_DNA"/>
</dbReference>
<dbReference type="CDD" id="cd05402">
    <property type="entry name" value="NT_PAP_TUTase"/>
    <property type="match status" value="1"/>
</dbReference>
<evidence type="ECO:0000256" key="13">
    <source>
        <dbReference type="PIRSR" id="PIRSR018425-1"/>
    </source>
</evidence>
<keyword evidence="7 12" id="KW-0547">Nucleotide-binding</keyword>
<dbReference type="PANTHER" id="PTHR10682:SF10">
    <property type="entry name" value="POLYNUCLEOTIDE ADENYLYLTRANSFERASE"/>
    <property type="match status" value="1"/>
</dbReference>
<reference evidence="20" key="1">
    <citation type="submission" date="2021-02" db="EMBL/GenBank/DDBJ databases">
        <authorList>
            <person name="Nowell W R."/>
        </authorList>
    </citation>
    <scope>NUCLEOTIDE SEQUENCE</scope>
</reference>
<keyword evidence="5 12" id="KW-0808">Transferase</keyword>
<comment type="catalytic activity">
    <reaction evidence="11 12">
        <text>RNA(n) + ATP = RNA(n)-3'-adenine ribonucleotide + diphosphate</text>
        <dbReference type="Rhea" id="RHEA:11332"/>
        <dbReference type="Rhea" id="RHEA-COMP:14527"/>
        <dbReference type="Rhea" id="RHEA-COMP:17347"/>
        <dbReference type="ChEBI" id="CHEBI:30616"/>
        <dbReference type="ChEBI" id="CHEBI:33019"/>
        <dbReference type="ChEBI" id="CHEBI:140395"/>
        <dbReference type="ChEBI" id="CHEBI:173115"/>
        <dbReference type="EC" id="2.7.7.19"/>
    </reaction>
</comment>
<dbReference type="GO" id="GO:0003723">
    <property type="term" value="F:RNA binding"/>
    <property type="evidence" value="ECO:0007669"/>
    <property type="project" value="UniProtKB-UniRule"/>
</dbReference>
<keyword evidence="6 14" id="KW-0479">Metal-binding</keyword>
<feature type="compositionally biased region" description="Low complexity" evidence="15">
    <location>
        <begin position="483"/>
        <end position="499"/>
    </location>
</feature>
<comment type="caution">
    <text evidence="20">The sequence shown here is derived from an EMBL/GenBank/DDBJ whole genome shotgun (WGS) entry which is preliminary data.</text>
</comment>
<dbReference type="Pfam" id="PF04928">
    <property type="entry name" value="PAP_central"/>
    <property type="match status" value="1"/>
</dbReference>
<keyword evidence="9 14" id="KW-0460">Magnesium</keyword>
<evidence type="ECO:0000256" key="10">
    <source>
        <dbReference type="ARBA" id="ARBA00023242"/>
    </source>
</evidence>
<comment type="subcellular location">
    <subcellularLocation>
        <location evidence="2 12">Nucleus</location>
    </subcellularLocation>
</comment>
<feature type="compositionally biased region" description="Polar residues" evidence="15">
    <location>
        <begin position="630"/>
        <end position="643"/>
    </location>
</feature>
<feature type="region of interest" description="Disordered" evidence="15">
    <location>
        <begin position="459"/>
        <end position="499"/>
    </location>
</feature>
<feature type="binding site" evidence="13">
    <location>
        <position position="254"/>
    </location>
    <ligand>
        <name>ATP</name>
        <dbReference type="ChEBI" id="CHEBI:30616"/>
    </ligand>
</feature>
<feature type="domain" description="Poly(A) polymerase nucleotidyltransferase" evidence="18">
    <location>
        <begin position="47"/>
        <end position="240"/>
    </location>
</feature>
<evidence type="ECO:0000256" key="12">
    <source>
        <dbReference type="PIRNR" id="PIRNR018425"/>
    </source>
</evidence>
<dbReference type="Gene3D" id="1.10.1410.10">
    <property type="match status" value="1"/>
</dbReference>
<dbReference type="AlphaFoldDB" id="A0A821EH73"/>
<dbReference type="GO" id="GO:0006397">
    <property type="term" value="P:mRNA processing"/>
    <property type="evidence" value="ECO:0007669"/>
    <property type="project" value="UniProtKB-KW"/>
</dbReference>
<dbReference type="Pfam" id="PF04926">
    <property type="entry name" value="PAP_RNA-bind"/>
    <property type="match status" value="1"/>
</dbReference>
<evidence type="ECO:0000256" key="4">
    <source>
        <dbReference type="ARBA" id="ARBA00022664"/>
    </source>
</evidence>
<dbReference type="InterPro" id="IPR007010">
    <property type="entry name" value="PolA_pol_RNA-bd_dom"/>
</dbReference>
<organism evidence="20 21">
    <name type="scientific">Rotaria socialis</name>
    <dbReference type="NCBI Taxonomy" id="392032"/>
    <lineage>
        <taxon>Eukaryota</taxon>
        <taxon>Metazoa</taxon>
        <taxon>Spiralia</taxon>
        <taxon>Gnathifera</taxon>
        <taxon>Rotifera</taxon>
        <taxon>Eurotatoria</taxon>
        <taxon>Bdelloidea</taxon>
        <taxon>Philodinida</taxon>
        <taxon>Philodinidae</taxon>
        <taxon>Rotaria</taxon>
    </lineage>
</organism>
<evidence type="ECO:0000256" key="2">
    <source>
        <dbReference type="ARBA" id="ARBA00004123"/>
    </source>
</evidence>
<feature type="region of interest" description="Disordered" evidence="15">
    <location>
        <begin position="622"/>
        <end position="643"/>
    </location>
</feature>
<dbReference type="GO" id="GO:0005524">
    <property type="term" value="F:ATP binding"/>
    <property type="evidence" value="ECO:0007669"/>
    <property type="project" value="UniProtKB-UniRule"/>
</dbReference>
<keyword evidence="4 12" id="KW-0507">mRNA processing</keyword>
<evidence type="ECO:0000259" key="18">
    <source>
        <dbReference type="Pfam" id="PF20750"/>
    </source>
</evidence>
<dbReference type="Gene3D" id="3.30.70.590">
    <property type="entry name" value="Poly(A) polymerase predicted RNA binding domain"/>
    <property type="match status" value="1"/>
</dbReference>
<dbReference type="SUPFAM" id="SSF81631">
    <property type="entry name" value="PAP/OAS1 substrate-binding domain"/>
    <property type="match status" value="1"/>
</dbReference>
<dbReference type="EC" id="2.7.7.19" evidence="12"/>
<dbReference type="SUPFAM" id="SSF81301">
    <property type="entry name" value="Nucleotidyltransferase"/>
    <property type="match status" value="1"/>
</dbReference>
<keyword evidence="10 12" id="KW-0539">Nucleus</keyword>
<comment type="cofactor">
    <cofactor evidence="1">
        <name>Mn(2+)</name>
        <dbReference type="ChEBI" id="CHEBI:29035"/>
    </cofactor>
</comment>
<dbReference type="GO" id="GO:0005634">
    <property type="term" value="C:nucleus"/>
    <property type="evidence" value="ECO:0007669"/>
    <property type="project" value="UniProtKB-SubCell"/>
</dbReference>
<evidence type="ECO:0000256" key="3">
    <source>
        <dbReference type="ARBA" id="ARBA00010912"/>
    </source>
</evidence>
<evidence type="ECO:0000259" key="16">
    <source>
        <dbReference type="Pfam" id="PF04926"/>
    </source>
</evidence>
<feature type="binding site" evidence="14">
    <location>
        <position position="139"/>
    </location>
    <ligand>
        <name>Mg(2+)</name>
        <dbReference type="ChEBI" id="CHEBI:18420"/>
        <label>1</label>
        <note>catalytic</note>
    </ligand>
</feature>
<evidence type="ECO:0000313" key="19">
    <source>
        <dbReference type="EMBL" id="CAF3667933.1"/>
    </source>
</evidence>
<dbReference type="PANTHER" id="PTHR10682">
    <property type="entry name" value="POLY A POLYMERASE"/>
    <property type="match status" value="1"/>
</dbReference>
<feature type="binding site" evidence="13">
    <location>
        <position position="263"/>
    </location>
    <ligand>
        <name>ATP</name>
        <dbReference type="ChEBI" id="CHEBI:30616"/>
    </ligand>
</feature>
<feature type="region of interest" description="Disordered" evidence="15">
    <location>
        <begin position="13"/>
        <end position="42"/>
    </location>
</feature>
<dbReference type="FunFam" id="1.10.1410.10:FF:000001">
    <property type="entry name" value="Putative poly(A) polymerase gamma"/>
    <property type="match status" value="1"/>
</dbReference>
<evidence type="ECO:0000256" key="7">
    <source>
        <dbReference type="ARBA" id="ARBA00022741"/>
    </source>
</evidence>
<evidence type="ECO:0000256" key="9">
    <source>
        <dbReference type="ARBA" id="ARBA00022842"/>
    </source>
</evidence>
<dbReference type="PIRSF" id="PIRSF018425">
    <property type="entry name" value="PolyA_polymerase"/>
    <property type="match status" value="1"/>
</dbReference>
<dbReference type="InterPro" id="IPR007012">
    <property type="entry name" value="PolA_pol_cen_dom"/>
</dbReference>
<evidence type="ECO:0000259" key="17">
    <source>
        <dbReference type="Pfam" id="PF04928"/>
    </source>
</evidence>
<dbReference type="GO" id="GO:0031123">
    <property type="term" value="P:RNA 3'-end processing"/>
    <property type="evidence" value="ECO:0007669"/>
    <property type="project" value="InterPro"/>
</dbReference>
<feature type="binding site" evidence="14">
    <location>
        <position position="141"/>
    </location>
    <ligand>
        <name>Mg(2+)</name>
        <dbReference type="ChEBI" id="CHEBI:18420"/>
        <label>2</label>
        <note>catalytic</note>
    </ligand>
</feature>